<sequence length="156" mass="17592">MKTFLKTILIAVLALAAVPGLAAGPDQKNAVSAEEVAALYADKTWIWSDDSDESGSYWGPKGQFEAVWKGSVGVGKWYATDKGNLCYEAKWKRNAKDREVVVKRCWRHVKDSTGAWWKQDPETRKWYDAGEELTESMQDGNQMKASVEKLRKKFGL</sequence>
<feature type="signal peptide" evidence="1">
    <location>
        <begin position="1"/>
        <end position="22"/>
    </location>
</feature>
<proteinExistence type="predicted"/>
<dbReference type="EMBL" id="FXYF01000010">
    <property type="protein sequence ID" value="SMX46605.1"/>
    <property type="molecule type" value="Genomic_DNA"/>
</dbReference>
<dbReference type="RefSeq" id="WP_094022238.1">
    <property type="nucleotide sequence ID" value="NZ_FXYF01000010.1"/>
</dbReference>
<evidence type="ECO:0000313" key="2">
    <source>
        <dbReference type="EMBL" id="SMX46605.1"/>
    </source>
</evidence>
<reference evidence="2 3" key="1">
    <citation type="submission" date="2017-05" db="EMBL/GenBank/DDBJ databases">
        <authorList>
            <person name="Song R."/>
            <person name="Chenine A.L."/>
            <person name="Ruprecht R.M."/>
        </authorList>
    </citation>
    <scope>NUCLEOTIDE SEQUENCE [LARGE SCALE GENOMIC DNA]</scope>
    <source>
        <strain evidence="2 3">CECT 8898</strain>
    </source>
</reference>
<dbReference type="Proteomes" id="UP000207598">
    <property type="component" value="Unassembled WGS sequence"/>
</dbReference>
<gene>
    <name evidence="2" type="ORF">MAA8898_03454</name>
</gene>
<evidence type="ECO:0008006" key="4">
    <source>
        <dbReference type="Google" id="ProtNLM"/>
    </source>
</evidence>
<keyword evidence="3" id="KW-1185">Reference proteome</keyword>
<dbReference type="OrthoDB" id="8071960at2"/>
<accession>A0A238KUY2</accession>
<name>A0A238KUY2_9RHOB</name>
<dbReference type="InterPro" id="IPR009337">
    <property type="entry name" value="DUF995"/>
</dbReference>
<evidence type="ECO:0000256" key="1">
    <source>
        <dbReference type="SAM" id="SignalP"/>
    </source>
</evidence>
<evidence type="ECO:0000313" key="3">
    <source>
        <dbReference type="Proteomes" id="UP000207598"/>
    </source>
</evidence>
<dbReference type="AlphaFoldDB" id="A0A238KUY2"/>
<keyword evidence="1" id="KW-0732">Signal</keyword>
<dbReference type="Pfam" id="PF06191">
    <property type="entry name" value="DUF995"/>
    <property type="match status" value="1"/>
</dbReference>
<organism evidence="2 3">
    <name type="scientific">Maliponia aquimaris</name>
    <dbReference type="NCBI Taxonomy" id="1673631"/>
    <lineage>
        <taxon>Bacteria</taxon>
        <taxon>Pseudomonadati</taxon>
        <taxon>Pseudomonadota</taxon>
        <taxon>Alphaproteobacteria</taxon>
        <taxon>Rhodobacterales</taxon>
        <taxon>Paracoccaceae</taxon>
        <taxon>Maliponia</taxon>
    </lineage>
</organism>
<feature type="chain" id="PRO_5012172724" description="DUF995 domain-containing protein" evidence="1">
    <location>
        <begin position="23"/>
        <end position="156"/>
    </location>
</feature>
<protein>
    <recommendedName>
        <fullName evidence="4">DUF995 domain-containing protein</fullName>
    </recommendedName>
</protein>